<dbReference type="AlphaFoldDB" id="A0A8H3EA92"/>
<proteinExistence type="predicted"/>
<sequence length="336" mass="37506">YRRGCILPSNNTSKHIRTTLNEVYLQVLAWDGLACRPFYRARVHSLTGHPLACMGQLTYSSVQVKGSMRSVHRSRVHNVVMLPPEIVIIISEELLTMRRTSELAALSLLGKSYARAIQPMLFHQINIGSYGRYARLMRALQSGGNSPERCYELASMVRYLSVDLSRPPPQGESPLQPCHFFNLCDNLPTLEFVELTETPMRALGRRLVPDDEDLDFLATLTSLRSITFTGPLGSVGESMVIGLPCLRELHLSGDIPASLISNAHPRSSHSLRRLTWGATTPPTLRWIRWVFGESEERVEGEIRLSAPPNYEGELGAIRQYARQRGMAIQVAGSIVG</sequence>
<organism evidence="1 2">
    <name type="scientific">Rhizoctonia solani</name>
    <dbReference type="NCBI Taxonomy" id="456999"/>
    <lineage>
        <taxon>Eukaryota</taxon>
        <taxon>Fungi</taxon>
        <taxon>Dikarya</taxon>
        <taxon>Basidiomycota</taxon>
        <taxon>Agaricomycotina</taxon>
        <taxon>Agaricomycetes</taxon>
        <taxon>Cantharellales</taxon>
        <taxon>Ceratobasidiaceae</taxon>
        <taxon>Rhizoctonia</taxon>
    </lineage>
</organism>
<dbReference type="EMBL" id="CAJNJQ010003869">
    <property type="protein sequence ID" value="CAE7205984.1"/>
    <property type="molecule type" value="Genomic_DNA"/>
</dbReference>
<evidence type="ECO:0000313" key="2">
    <source>
        <dbReference type="Proteomes" id="UP000663827"/>
    </source>
</evidence>
<reference evidence="1" key="1">
    <citation type="submission" date="2021-01" db="EMBL/GenBank/DDBJ databases">
        <authorList>
            <person name="Kaushik A."/>
        </authorList>
    </citation>
    <scope>NUCLEOTIDE SEQUENCE</scope>
    <source>
        <strain evidence="1">AG5</strain>
    </source>
</reference>
<feature type="non-terminal residue" evidence="1">
    <location>
        <position position="1"/>
    </location>
</feature>
<protein>
    <submittedName>
        <fullName evidence="1">Uncharacterized protein</fullName>
    </submittedName>
</protein>
<gene>
    <name evidence="1" type="ORF">RDB_LOCUS143576</name>
</gene>
<comment type="caution">
    <text evidence="1">The sequence shown here is derived from an EMBL/GenBank/DDBJ whole genome shotgun (WGS) entry which is preliminary data.</text>
</comment>
<name>A0A8H3EA92_9AGAM</name>
<evidence type="ECO:0000313" key="1">
    <source>
        <dbReference type="EMBL" id="CAE7205984.1"/>
    </source>
</evidence>
<dbReference type="Proteomes" id="UP000663827">
    <property type="component" value="Unassembled WGS sequence"/>
</dbReference>
<accession>A0A8H3EA92</accession>